<keyword evidence="1" id="KW-0175">Coiled coil</keyword>
<comment type="caution">
    <text evidence="3">The sequence shown here is derived from an EMBL/GenBank/DDBJ whole genome shotgun (WGS) entry which is preliminary data.</text>
</comment>
<dbReference type="AlphaFoldDB" id="A0A3A1PIF0"/>
<gene>
    <name evidence="3" type="ORF">D2V17_00640</name>
</gene>
<feature type="domain" description="SnoaL-like" evidence="2">
    <location>
        <begin position="28"/>
        <end position="151"/>
    </location>
</feature>
<dbReference type="InterPro" id="IPR037401">
    <property type="entry name" value="SnoaL-like"/>
</dbReference>
<name>A0A3A1PIF0_9SPHN</name>
<dbReference type="EMBL" id="QXFM01000004">
    <property type="protein sequence ID" value="RIV93359.1"/>
    <property type="molecule type" value="Genomic_DNA"/>
</dbReference>
<reference evidence="3 4" key="1">
    <citation type="submission" date="2018-08" db="EMBL/GenBank/DDBJ databases">
        <title>Erythrobacter zhengii sp.nov., a bacterium isolated from deep-sea sediment.</title>
        <authorList>
            <person name="Fang C."/>
            <person name="Wu Y.-H."/>
            <person name="Sun C."/>
            <person name="Wang H."/>
            <person name="Cheng H."/>
            <person name="Meng F.-X."/>
            <person name="Wang C.-S."/>
            <person name="Xu X.-W."/>
        </authorList>
    </citation>
    <scope>NUCLEOTIDE SEQUENCE [LARGE SCALE GENOMIC DNA]</scope>
    <source>
        <strain evidence="3 4">CCTCC AB 2015396</strain>
    </source>
</reference>
<sequence>MSDQLNEVLAELAALRQRQAELETEVQQARDFQSVQNLQAAYGYYVDKGLWDNASELFAEDGSLELAGRGVFVGRERVREYLHHLPPYGKGMLYNHMQLQPVIHVDSAAGTAKARWRSFMMVGSLGQEARWGEATYENEYKRVDGEWKIALLHGYMNIYVEFDRGWNKEGVPLLRSIEGLQPDLPPTMQYECYPEPLIAPFHYDKV</sequence>
<evidence type="ECO:0000259" key="2">
    <source>
        <dbReference type="Pfam" id="PF13577"/>
    </source>
</evidence>
<protein>
    <submittedName>
        <fullName evidence="3">Nuclear transport factor 2 family protein</fullName>
    </submittedName>
</protein>
<evidence type="ECO:0000313" key="4">
    <source>
        <dbReference type="Proteomes" id="UP000265366"/>
    </source>
</evidence>
<evidence type="ECO:0000256" key="1">
    <source>
        <dbReference type="SAM" id="Coils"/>
    </source>
</evidence>
<proteinExistence type="predicted"/>
<dbReference type="Proteomes" id="UP000265366">
    <property type="component" value="Unassembled WGS sequence"/>
</dbReference>
<dbReference type="OrthoDB" id="7851780at2"/>
<feature type="coiled-coil region" evidence="1">
    <location>
        <begin position="5"/>
        <end position="32"/>
    </location>
</feature>
<dbReference type="Gene3D" id="3.10.450.50">
    <property type="match status" value="1"/>
</dbReference>
<evidence type="ECO:0000313" key="3">
    <source>
        <dbReference type="EMBL" id="RIV93359.1"/>
    </source>
</evidence>
<dbReference type="Pfam" id="PF13577">
    <property type="entry name" value="SnoaL_4"/>
    <property type="match status" value="1"/>
</dbReference>
<dbReference type="InterPro" id="IPR032710">
    <property type="entry name" value="NTF2-like_dom_sf"/>
</dbReference>
<dbReference type="RefSeq" id="WP_119591219.1">
    <property type="nucleotide sequence ID" value="NZ_QXFM01000004.1"/>
</dbReference>
<accession>A0A3A1PIF0</accession>
<dbReference type="SUPFAM" id="SSF54427">
    <property type="entry name" value="NTF2-like"/>
    <property type="match status" value="1"/>
</dbReference>
<keyword evidence="4" id="KW-1185">Reference proteome</keyword>
<organism evidence="3 4">
    <name type="scientific">Aurantiacibacter xanthus</name>
    <dbReference type="NCBI Taxonomy" id="1784712"/>
    <lineage>
        <taxon>Bacteria</taxon>
        <taxon>Pseudomonadati</taxon>
        <taxon>Pseudomonadota</taxon>
        <taxon>Alphaproteobacteria</taxon>
        <taxon>Sphingomonadales</taxon>
        <taxon>Erythrobacteraceae</taxon>
        <taxon>Aurantiacibacter</taxon>
    </lineage>
</organism>